<dbReference type="Proteomes" id="UP001054837">
    <property type="component" value="Unassembled WGS sequence"/>
</dbReference>
<accession>A0AAV4UJM9</accession>
<evidence type="ECO:0000313" key="1">
    <source>
        <dbReference type="EMBL" id="GIY57973.1"/>
    </source>
</evidence>
<dbReference type="AlphaFoldDB" id="A0AAV4UJM9"/>
<reference evidence="1 2" key="1">
    <citation type="submission" date="2021-06" db="EMBL/GenBank/DDBJ databases">
        <title>Caerostris darwini draft genome.</title>
        <authorList>
            <person name="Kono N."/>
            <person name="Arakawa K."/>
        </authorList>
    </citation>
    <scope>NUCLEOTIDE SEQUENCE [LARGE SCALE GENOMIC DNA]</scope>
</reference>
<protein>
    <recommendedName>
        <fullName evidence="3">Ribosomal protein S15</fullName>
    </recommendedName>
</protein>
<sequence length="93" mass="10899">MEVEGAERNGSLQVPLEVPSKSFNEITYIEKEKLKCQEITTTETDIKILETQLAVAHNWNGVAHDKKTKHLTQRHHQIREYLMVMLFQQRKIP</sequence>
<name>A0AAV4UJM9_9ARAC</name>
<keyword evidence="2" id="KW-1185">Reference proteome</keyword>
<dbReference type="EMBL" id="BPLQ01011449">
    <property type="protein sequence ID" value="GIY57973.1"/>
    <property type="molecule type" value="Genomic_DNA"/>
</dbReference>
<evidence type="ECO:0000313" key="2">
    <source>
        <dbReference type="Proteomes" id="UP001054837"/>
    </source>
</evidence>
<evidence type="ECO:0008006" key="3">
    <source>
        <dbReference type="Google" id="ProtNLM"/>
    </source>
</evidence>
<gene>
    <name evidence="1" type="ORF">CDAR_284531</name>
</gene>
<organism evidence="1 2">
    <name type="scientific">Caerostris darwini</name>
    <dbReference type="NCBI Taxonomy" id="1538125"/>
    <lineage>
        <taxon>Eukaryota</taxon>
        <taxon>Metazoa</taxon>
        <taxon>Ecdysozoa</taxon>
        <taxon>Arthropoda</taxon>
        <taxon>Chelicerata</taxon>
        <taxon>Arachnida</taxon>
        <taxon>Araneae</taxon>
        <taxon>Araneomorphae</taxon>
        <taxon>Entelegynae</taxon>
        <taxon>Araneoidea</taxon>
        <taxon>Araneidae</taxon>
        <taxon>Caerostris</taxon>
    </lineage>
</organism>
<proteinExistence type="predicted"/>
<comment type="caution">
    <text evidence="1">The sequence shown here is derived from an EMBL/GenBank/DDBJ whole genome shotgun (WGS) entry which is preliminary data.</text>
</comment>